<feature type="non-terminal residue" evidence="2">
    <location>
        <position position="295"/>
    </location>
</feature>
<gene>
    <name evidence="2" type="ORF">MMEN_LOCUS8140</name>
</gene>
<feature type="compositionally biased region" description="Basic and acidic residues" evidence="1">
    <location>
        <begin position="1"/>
        <end position="28"/>
    </location>
</feature>
<accession>A0A8S4AVW3</accession>
<feature type="compositionally biased region" description="Basic and acidic residues" evidence="1">
    <location>
        <begin position="164"/>
        <end position="191"/>
    </location>
</feature>
<name>A0A8S4AVW3_9TELE</name>
<evidence type="ECO:0000313" key="2">
    <source>
        <dbReference type="EMBL" id="CAG5897094.1"/>
    </source>
</evidence>
<sequence length="295" mass="32517">REGEFRLEGKERVESGDEYREQKTREPLPQHSSWAWLHSRFPSTGGSEQGRRSETQFGTDIVNYRLGSAALPSATLLGVSSPDNELMEGFSESLQRFQKGSAERGVSEGIQTTAWSIQDGGRGTGQMVSAQVLVLKMSSDELQVCLTLMDTIFGPTESSKICHGRAEQKQKEDERRLGQLDRDGAGGQDEEARVEWSSFGRRKVQRSLGRKEQRRLEMRARLDRGAATICSEGAAETATFRLQPPPRLKSKKCTVAICLPPPSFASSNAGRPRPFPGRTPPSCGRSLELHPRGGA</sequence>
<evidence type="ECO:0000256" key="1">
    <source>
        <dbReference type="SAM" id="MobiDB-lite"/>
    </source>
</evidence>
<dbReference type="AlphaFoldDB" id="A0A8S4AVW3"/>
<evidence type="ECO:0000313" key="3">
    <source>
        <dbReference type="Proteomes" id="UP000677803"/>
    </source>
</evidence>
<comment type="caution">
    <text evidence="2">The sequence shown here is derived from an EMBL/GenBank/DDBJ whole genome shotgun (WGS) entry which is preliminary data.</text>
</comment>
<dbReference type="EMBL" id="CAJRST010007779">
    <property type="protein sequence ID" value="CAG5897094.1"/>
    <property type="molecule type" value="Genomic_DNA"/>
</dbReference>
<proteinExistence type="predicted"/>
<keyword evidence="3" id="KW-1185">Reference proteome</keyword>
<dbReference type="Proteomes" id="UP000677803">
    <property type="component" value="Unassembled WGS sequence"/>
</dbReference>
<reference evidence="2" key="1">
    <citation type="submission" date="2021-05" db="EMBL/GenBank/DDBJ databases">
        <authorList>
            <person name="Tigano A."/>
        </authorList>
    </citation>
    <scope>NUCLEOTIDE SEQUENCE</scope>
</reference>
<feature type="region of interest" description="Disordered" evidence="1">
    <location>
        <begin position="1"/>
        <end position="32"/>
    </location>
</feature>
<feature type="region of interest" description="Disordered" evidence="1">
    <location>
        <begin position="163"/>
        <end position="191"/>
    </location>
</feature>
<feature type="region of interest" description="Disordered" evidence="1">
    <location>
        <begin position="262"/>
        <end position="295"/>
    </location>
</feature>
<protein>
    <submittedName>
        <fullName evidence="2">(Atlantic silverside) hypothetical protein</fullName>
    </submittedName>
</protein>
<organism evidence="2 3">
    <name type="scientific">Menidia menidia</name>
    <name type="common">Atlantic silverside</name>
    <dbReference type="NCBI Taxonomy" id="238744"/>
    <lineage>
        <taxon>Eukaryota</taxon>
        <taxon>Metazoa</taxon>
        <taxon>Chordata</taxon>
        <taxon>Craniata</taxon>
        <taxon>Vertebrata</taxon>
        <taxon>Euteleostomi</taxon>
        <taxon>Actinopterygii</taxon>
        <taxon>Neopterygii</taxon>
        <taxon>Teleostei</taxon>
        <taxon>Neoteleostei</taxon>
        <taxon>Acanthomorphata</taxon>
        <taxon>Ovalentaria</taxon>
        <taxon>Atherinomorphae</taxon>
        <taxon>Atheriniformes</taxon>
        <taxon>Atherinopsidae</taxon>
        <taxon>Menidiinae</taxon>
        <taxon>Menidia</taxon>
    </lineage>
</organism>
<feature type="non-terminal residue" evidence="2">
    <location>
        <position position="1"/>
    </location>
</feature>